<feature type="chain" id="PRO_5019037164" description="Soluble lytic murein transglycosylase" evidence="2">
    <location>
        <begin position="26"/>
        <end position="134"/>
    </location>
</feature>
<evidence type="ECO:0000256" key="2">
    <source>
        <dbReference type="SAM" id="SignalP"/>
    </source>
</evidence>
<name>A0A447TC32_CHRVL</name>
<dbReference type="EMBL" id="LR134182">
    <property type="protein sequence ID" value="VEB42459.1"/>
    <property type="molecule type" value="Genomic_DNA"/>
</dbReference>
<dbReference type="AlphaFoldDB" id="A0A447TC32"/>
<evidence type="ECO:0008006" key="5">
    <source>
        <dbReference type="Google" id="ProtNLM"/>
    </source>
</evidence>
<organism evidence="3 4">
    <name type="scientific">Chromobacterium violaceum</name>
    <dbReference type="NCBI Taxonomy" id="536"/>
    <lineage>
        <taxon>Bacteria</taxon>
        <taxon>Pseudomonadati</taxon>
        <taxon>Pseudomonadota</taxon>
        <taxon>Betaproteobacteria</taxon>
        <taxon>Neisseriales</taxon>
        <taxon>Chromobacteriaceae</taxon>
        <taxon>Chromobacterium</taxon>
    </lineage>
</organism>
<evidence type="ECO:0000256" key="1">
    <source>
        <dbReference type="ARBA" id="ARBA00022729"/>
    </source>
</evidence>
<dbReference type="GO" id="GO:0004553">
    <property type="term" value="F:hydrolase activity, hydrolyzing O-glycosyl compounds"/>
    <property type="evidence" value="ECO:0007669"/>
    <property type="project" value="InterPro"/>
</dbReference>
<sequence>MKALTTPIRLAGLTLALGAALPAFAGPDDTLLSARDAFRANDLAKLAAIGDKLPDTYPLKDYPDYWLTWKALDRNDDAQVRRFLSRVQEGLMPERIRNEWVKKLGQREDWTAFAEEWKKLPAEAATRNRTAMAN</sequence>
<keyword evidence="1 2" id="KW-0732">Signal</keyword>
<dbReference type="SUPFAM" id="SSF48435">
    <property type="entry name" value="Bacterial muramidases"/>
    <property type="match status" value="1"/>
</dbReference>
<dbReference type="Gene3D" id="1.25.20.10">
    <property type="entry name" value="Bacterial muramidases"/>
    <property type="match status" value="1"/>
</dbReference>
<gene>
    <name evidence="3" type="ORF">NCTC9695_02909</name>
</gene>
<reference evidence="3 4" key="1">
    <citation type="submission" date="2018-12" db="EMBL/GenBank/DDBJ databases">
        <authorList>
            <consortium name="Pathogen Informatics"/>
        </authorList>
    </citation>
    <scope>NUCLEOTIDE SEQUENCE [LARGE SCALE GENOMIC DNA]</scope>
    <source>
        <strain evidence="3 4">NCTC9695</strain>
    </source>
</reference>
<evidence type="ECO:0000313" key="4">
    <source>
        <dbReference type="Proteomes" id="UP000275777"/>
    </source>
</evidence>
<protein>
    <recommendedName>
        <fullName evidence="5">Soluble lytic murein transglycosylase</fullName>
    </recommendedName>
</protein>
<evidence type="ECO:0000313" key="3">
    <source>
        <dbReference type="EMBL" id="VEB42459.1"/>
    </source>
</evidence>
<proteinExistence type="predicted"/>
<dbReference type="Proteomes" id="UP000275777">
    <property type="component" value="Chromosome"/>
</dbReference>
<accession>A0A447TC32</accession>
<dbReference type="GO" id="GO:0042597">
    <property type="term" value="C:periplasmic space"/>
    <property type="evidence" value="ECO:0007669"/>
    <property type="project" value="InterPro"/>
</dbReference>
<feature type="signal peptide" evidence="2">
    <location>
        <begin position="1"/>
        <end position="25"/>
    </location>
</feature>
<dbReference type="InterPro" id="IPR008939">
    <property type="entry name" value="Lytic_TGlycosylase_superhlx_U"/>
</dbReference>